<proteinExistence type="predicted"/>
<evidence type="ECO:0000313" key="2">
    <source>
        <dbReference type="EMBL" id="CAH0374821.1"/>
    </source>
</evidence>
<dbReference type="Proteomes" id="UP000789595">
    <property type="component" value="Unassembled WGS sequence"/>
</dbReference>
<feature type="region of interest" description="Disordered" evidence="1">
    <location>
        <begin position="1"/>
        <end position="39"/>
    </location>
</feature>
<gene>
    <name evidence="2" type="ORF">PECAL_4P21240</name>
</gene>
<name>A0A8J2SU73_9STRA</name>
<reference evidence="2" key="1">
    <citation type="submission" date="2021-11" db="EMBL/GenBank/DDBJ databases">
        <authorList>
            <consortium name="Genoscope - CEA"/>
            <person name="William W."/>
        </authorList>
    </citation>
    <scope>NUCLEOTIDE SEQUENCE</scope>
</reference>
<evidence type="ECO:0000313" key="3">
    <source>
        <dbReference type="Proteomes" id="UP000789595"/>
    </source>
</evidence>
<protein>
    <submittedName>
        <fullName evidence="2">Uncharacterized protein</fullName>
    </submittedName>
</protein>
<organism evidence="2 3">
    <name type="scientific">Pelagomonas calceolata</name>
    <dbReference type="NCBI Taxonomy" id="35677"/>
    <lineage>
        <taxon>Eukaryota</taxon>
        <taxon>Sar</taxon>
        <taxon>Stramenopiles</taxon>
        <taxon>Ochrophyta</taxon>
        <taxon>Pelagophyceae</taxon>
        <taxon>Pelagomonadales</taxon>
        <taxon>Pelagomonadaceae</taxon>
        <taxon>Pelagomonas</taxon>
    </lineage>
</organism>
<comment type="caution">
    <text evidence="2">The sequence shown here is derived from an EMBL/GenBank/DDBJ whole genome shotgun (WGS) entry which is preliminary data.</text>
</comment>
<feature type="compositionally biased region" description="Basic residues" evidence="1">
    <location>
        <begin position="23"/>
        <end position="37"/>
    </location>
</feature>
<sequence>MLSTTSTPRAASSPESEGEYFKKRNWKHRDVKQRHGLHGYDPLDRAFQQIREEKKQRSTFFSSPRSPSAKEHAKRATDLLKEHVETMKGLDLAFRYTFRGAKLGFSIVVARYGEEGREHVQIEATQPHCDLYRPQRPLKELENMRDKIMPTDELIAINGEYIPDVSAKTFPQILKKIQKAGRPLTATFVLGERREEAHSEQEEGRAMLREDLRLPDVSGYVKEAQSHRAIAADGLRQTRKAVEARRPINECRTYVNAAEQGALKAAPPAQACAKLPIDARSAKAERLIGTAQLKTAQAAQDARTDADEAARLLRAYELRRNAEDGETFAVDQLSSPGAIAGVCFRDDVEGDSILGDLRAPLAGYKPDAAWCCGSWVLVKAEGLDQYRGALSKRTTASVRVPDGASAGTVIEAHLPDGTPVNVILPRGARPGQQLDAPISYARDLTLDVAISRSSAYEVRATEQGRSRRERGTLNKPLAIQRGAQQMTKTFTLSKDRADISATNGQQTRWVPGPNDTLVVTSTFPRLTPLSVELIFERRSKPIEEDDEDPFAKYLPAKVDAHAFLRQLNSVVATAGLKYRNQRANIPRDEEDAWNIYIMTEHCDAKFEWLCGQWACVATEGLAEYNRALGLKLPDEATPMALGIAVSGDRFYELHVRSGGEYFIERGEFGKPTVINAAGGVTFDKRCDVSASGKTMAVGTPGAQVVSIKRLSPTDSDLLVTTSYPELTDAVVCRVFTLKHKWSEKNGVGAGHANAETGSAYRLDGPGPRPQTGDDDFFGLDYTCGALGMREGCYAGCVG</sequence>
<dbReference type="OrthoDB" id="10679122at2759"/>
<keyword evidence="3" id="KW-1185">Reference proteome</keyword>
<feature type="compositionally biased region" description="Low complexity" evidence="1">
    <location>
        <begin position="1"/>
        <end position="15"/>
    </location>
</feature>
<accession>A0A8J2SU73</accession>
<feature type="compositionally biased region" description="Low complexity" evidence="1">
    <location>
        <begin position="58"/>
        <end position="67"/>
    </location>
</feature>
<evidence type="ECO:0000256" key="1">
    <source>
        <dbReference type="SAM" id="MobiDB-lite"/>
    </source>
</evidence>
<dbReference type="EMBL" id="CAKKNE010000004">
    <property type="protein sequence ID" value="CAH0374821.1"/>
    <property type="molecule type" value="Genomic_DNA"/>
</dbReference>
<feature type="region of interest" description="Disordered" evidence="1">
    <location>
        <begin position="54"/>
        <end position="76"/>
    </location>
</feature>
<dbReference type="AlphaFoldDB" id="A0A8J2SU73"/>